<dbReference type="EMBL" id="FQ790281">
    <property type="protein sequence ID" value="CCD46372.1"/>
    <property type="molecule type" value="Genomic_DNA"/>
</dbReference>
<evidence type="ECO:0000256" key="5">
    <source>
        <dbReference type="ARBA" id="ARBA00023242"/>
    </source>
</evidence>
<dbReference type="GO" id="GO:0007059">
    <property type="term" value="P:chromosome segregation"/>
    <property type="evidence" value="ECO:0007669"/>
    <property type="project" value="TreeGrafter"/>
</dbReference>
<dbReference type="HOGENOM" id="CLU_1635126_0_0_1"/>
<evidence type="ECO:0000256" key="3">
    <source>
        <dbReference type="ARBA" id="ARBA00022454"/>
    </source>
</evidence>
<evidence type="ECO:0000256" key="1">
    <source>
        <dbReference type="ARBA" id="ARBA00004123"/>
    </source>
</evidence>
<keyword evidence="6" id="KW-0137">Centromere</keyword>
<dbReference type="PANTHER" id="PTHR34832">
    <property type="entry name" value="CENTROMERE PROTEIN W"/>
    <property type="match status" value="1"/>
</dbReference>
<name>G2Y157_BOTF4</name>
<dbReference type="CDD" id="cd13732">
    <property type="entry name" value="HFD_CENP-W"/>
    <property type="match status" value="1"/>
</dbReference>
<accession>G2Y157</accession>
<evidence type="ECO:0000313" key="9">
    <source>
        <dbReference type="Proteomes" id="UP000008177"/>
    </source>
</evidence>
<keyword evidence="5" id="KW-0539">Nucleus</keyword>
<protein>
    <recommendedName>
        <fullName evidence="10">Transcription factor CBF/NF-Y/archaeal histone domain-containing protein</fullName>
    </recommendedName>
</protein>
<evidence type="ECO:0000313" key="8">
    <source>
        <dbReference type="EMBL" id="CCD46372.1"/>
    </source>
</evidence>
<evidence type="ECO:0000256" key="2">
    <source>
        <dbReference type="ARBA" id="ARBA00004629"/>
    </source>
</evidence>
<evidence type="ECO:0000256" key="7">
    <source>
        <dbReference type="ARBA" id="ARBA00038432"/>
    </source>
</evidence>
<dbReference type="GO" id="GO:0000278">
    <property type="term" value="P:mitotic cell cycle"/>
    <property type="evidence" value="ECO:0007669"/>
    <property type="project" value="TreeGrafter"/>
</dbReference>
<evidence type="ECO:0000256" key="6">
    <source>
        <dbReference type="ARBA" id="ARBA00023328"/>
    </source>
</evidence>
<dbReference type="GO" id="GO:0046982">
    <property type="term" value="F:protein heterodimerization activity"/>
    <property type="evidence" value="ECO:0007669"/>
    <property type="project" value="InterPro"/>
</dbReference>
<dbReference type="SUPFAM" id="SSF47113">
    <property type="entry name" value="Histone-fold"/>
    <property type="match status" value="1"/>
</dbReference>
<dbReference type="STRING" id="999810.G2Y157"/>
<dbReference type="OrthoDB" id="2543597at2759"/>
<comment type="similarity">
    <text evidence="7">Belongs to the CENP-W/WIP1 family.</text>
</comment>
<organism evidence="8 9">
    <name type="scientific">Botryotinia fuckeliana (strain T4)</name>
    <name type="common">Noble rot fungus</name>
    <name type="synonym">Botrytis cinerea</name>
    <dbReference type="NCBI Taxonomy" id="999810"/>
    <lineage>
        <taxon>Eukaryota</taxon>
        <taxon>Fungi</taxon>
        <taxon>Dikarya</taxon>
        <taxon>Ascomycota</taxon>
        <taxon>Pezizomycotina</taxon>
        <taxon>Leotiomycetes</taxon>
        <taxon>Helotiales</taxon>
        <taxon>Sclerotiniaceae</taxon>
        <taxon>Botrytis</taxon>
    </lineage>
</organism>
<dbReference type="InterPro" id="IPR009072">
    <property type="entry name" value="Histone-fold"/>
</dbReference>
<dbReference type="FunFam" id="1.10.20.10:FF:000075">
    <property type="entry name" value="WGS project CABT00000000 data, contig 2.56"/>
    <property type="match status" value="1"/>
</dbReference>
<evidence type="ECO:0000256" key="4">
    <source>
        <dbReference type="ARBA" id="ARBA00022838"/>
    </source>
</evidence>
<gene>
    <name evidence="8" type="ORF">BofuT4_P119220.1</name>
</gene>
<dbReference type="Gene3D" id="1.10.20.10">
    <property type="entry name" value="Histone, subunit A"/>
    <property type="match status" value="1"/>
</dbReference>
<reference evidence="9" key="1">
    <citation type="journal article" date="2011" name="PLoS Genet.">
        <title>Genomic analysis of the necrotrophic fungal pathogens Sclerotinia sclerotiorum and Botrytis cinerea.</title>
        <authorList>
            <person name="Amselem J."/>
            <person name="Cuomo C.A."/>
            <person name="van Kan J.A."/>
            <person name="Viaud M."/>
            <person name="Benito E.P."/>
            <person name="Couloux A."/>
            <person name="Coutinho P.M."/>
            <person name="de Vries R.P."/>
            <person name="Dyer P.S."/>
            <person name="Fillinger S."/>
            <person name="Fournier E."/>
            <person name="Gout L."/>
            <person name="Hahn M."/>
            <person name="Kohn L."/>
            <person name="Lapalu N."/>
            <person name="Plummer K.M."/>
            <person name="Pradier J.M."/>
            <person name="Quevillon E."/>
            <person name="Sharon A."/>
            <person name="Simon A."/>
            <person name="ten Have A."/>
            <person name="Tudzynski B."/>
            <person name="Tudzynski P."/>
            <person name="Wincker P."/>
            <person name="Andrew M."/>
            <person name="Anthouard V."/>
            <person name="Beever R.E."/>
            <person name="Beffa R."/>
            <person name="Benoit I."/>
            <person name="Bouzid O."/>
            <person name="Brault B."/>
            <person name="Chen Z."/>
            <person name="Choquer M."/>
            <person name="Collemare J."/>
            <person name="Cotton P."/>
            <person name="Danchin E.G."/>
            <person name="Da Silva C."/>
            <person name="Gautier A."/>
            <person name="Giraud C."/>
            <person name="Giraud T."/>
            <person name="Gonzalez C."/>
            <person name="Grossetete S."/>
            <person name="Guldener U."/>
            <person name="Henrissat B."/>
            <person name="Howlett B.J."/>
            <person name="Kodira C."/>
            <person name="Kretschmer M."/>
            <person name="Lappartient A."/>
            <person name="Leroch M."/>
            <person name="Levis C."/>
            <person name="Mauceli E."/>
            <person name="Neuveglise C."/>
            <person name="Oeser B."/>
            <person name="Pearson M."/>
            <person name="Poulain J."/>
            <person name="Poussereau N."/>
            <person name="Quesneville H."/>
            <person name="Rascle C."/>
            <person name="Schumacher J."/>
            <person name="Segurens B."/>
            <person name="Sexton A."/>
            <person name="Silva E."/>
            <person name="Sirven C."/>
            <person name="Soanes D.M."/>
            <person name="Talbot N.J."/>
            <person name="Templeton M."/>
            <person name="Yandava C."/>
            <person name="Yarden O."/>
            <person name="Zeng Q."/>
            <person name="Rollins J.A."/>
            <person name="Lebrun M.H."/>
            <person name="Dickman M."/>
        </authorList>
    </citation>
    <scope>NUCLEOTIDE SEQUENCE [LARGE SCALE GENOMIC DNA]</scope>
    <source>
        <strain evidence="9">T4</strain>
    </source>
</reference>
<dbReference type="AlphaFoldDB" id="G2Y157"/>
<dbReference type="InParanoid" id="G2Y157"/>
<dbReference type="GO" id="GO:0000776">
    <property type="term" value="C:kinetochore"/>
    <property type="evidence" value="ECO:0007669"/>
    <property type="project" value="UniProtKB-KW"/>
</dbReference>
<keyword evidence="4" id="KW-0995">Kinetochore</keyword>
<dbReference type="Proteomes" id="UP000008177">
    <property type="component" value="Unplaced contigs"/>
</dbReference>
<sequence length="162" mass="17758">MATGQKLYPRANLKKIVKAHSKRNLTKNVDVLIFLDYMLFLETLMKEAGINAKQAGERGISAKSIKKVTEILRTMDWTADGDAKSTQVPWHWGSTSMGKKIALDRCARLCISRSSGDKAKMTGRCVDFVLLLLLGPEFIPLPSSTFAKAGKVSTQASLLPSS</sequence>
<dbReference type="eggNOG" id="ENOG502SEGJ">
    <property type="taxonomic scope" value="Eukaryota"/>
</dbReference>
<proteinExistence type="inferred from homology"/>
<dbReference type="InterPro" id="IPR052484">
    <property type="entry name" value="CENP-W/WIP1"/>
</dbReference>
<evidence type="ECO:0008006" key="10">
    <source>
        <dbReference type="Google" id="ProtNLM"/>
    </source>
</evidence>
<dbReference type="GO" id="GO:0005654">
    <property type="term" value="C:nucleoplasm"/>
    <property type="evidence" value="ECO:0007669"/>
    <property type="project" value="TreeGrafter"/>
</dbReference>
<comment type="subcellular location">
    <subcellularLocation>
        <location evidence="2">Chromosome</location>
        <location evidence="2">Centromere</location>
        <location evidence="2">Kinetochore</location>
    </subcellularLocation>
    <subcellularLocation>
        <location evidence="1">Nucleus</location>
    </subcellularLocation>
</comment>
<keyword evidence="3" id="KW-0158">Chromosome</keyword>
<dbReference type="PANTHER" id="PTHR34832:SF1">
    <property type="entry name" value="CENTROMERE PROTEIN W"/>
    <property type="match status" value="1"/>
</dbReference>
<dbReference type="GO" id="GO:0051382">
    <property type="term" value="P:kinetochore assembly"/>
    <property type="evidence" value="ECO:0007669"/>
    <property type="project" value="TreeGrafter"/>
</dbReference>